<protein>
    <submittedName>
        <fullName evidence="2">Uncharacterized protein</fullName>
    </submittedName>
</protein>
<evidence type="ECO:0000313" key="2">
    <source>
        <dbReference type="EMBL" id="PXA70666.1"/>
    </source>
</evidence>
<gene>
    <name evidence="2" type="ORF">CTB96_06165</name>
</gene>
<keyword evidence="3" id="KW-1185">Reference proteome</keyword>
<feature type="region of interest" description="Disordered" evidence="1">
    <location>
        <begin position="1"/>
        <end position="120"/>
    </location>
</feature>
<organism evidence="2 3">
    <name type="scientific">Cryobacterium arcticum</name>
    <dbReference type="NCBI Taxonomy" id="670052"/>
    <lineage>
        <taxon>Bacteria</taxon>
        <taxon>Bacillati</taxon>
        <taxon>Actinomycetota</taxon>
        <taxon>Actinomycetes</taxon>
        <taxon>Micrococcales</taxon>
        <taxon>Microbacteriaceae</taxon>
        <taxon>Cryobacterium</taxon>
    </lineage>
</organism>
<feature type="compositionally biased region" description="Basic and acidic residues" evidence="1">
    <location>
        <begin position="14"/>
        <end position="59"/>
    </location>
</feature>
<dbReference type="EMBL" id="QHLY01000007">
    <property type="protein sequence ID" value="PXA70666.1"/>
    <property type="molecule type" value="Genomic_DNA"/>
</dbReference>
<evidence type="ECO:0000256" key="1">
    <source>
        <dbReference type="SAM" id="MobiDB-lite"/>
    </source>
</evidence>
<feature type="compositionally biased region" description="Acidic residues" evidence="1">
    <location>
        <begin position="110"/>
        <end position="120"/>
    </location>
</feature>
<sequence length="120" mass="13063">MSDDAAEAGSDLIPENREKAEAGNRSGQDQKVHKLLADADRRDDEADLRDAQSDKRAEAADLEAFLDTTETYRGHGERRAAAIDRSHAKSDRKSSADDRAELAGQTGGDPDADHEDGEER</sequence>
<feature type="compositionally biased region" description="Basic and acidic residues" evidence="1">
    <location>
        <begin position="70"/>
        <end position="101"/>
    </location>
</feature>
<comment type="caution">
    <text evidence="2">The sequence shown here is derived from an EMBL/GenBank/DDBJ whole genome shotgun (WGS) entry which is preliminary data.</text>
</comment>
<dbReference type="Proteomes" id="UP000246722">
    <property type="component" value="Unassembled WGS sequence"/>
</dbReference>
<reference evidence="2 3" key="1">
    <citation type="submission" date="2018-05" db="EMBL/GenBank/DDBJ databases">
        <title>Genetic diversity of glacier-inhabiting Cryobacterium bacteria in China and description of Cryobacterium mengkeensis sp. nov. and Arthrobacter glacialis sp. nov.</title>
        <authorList>
            <person name="Liu Q."/>
            <person name="Xin Y.-H."/>
        </authorList>
    </citation>
    <scope>NUCLEOTIDE SEQUENCE [LARGE SCALE GENOMIC DNA]</scope>
    <source>
        <strain evidence="2 3">SK-1</strain>
    </source>
</reference>
<accession>A0A317ZXK4</accession>
<proteinExistence type="predicted"/>
<name>A0A317ZXK4_9MICO</name>
<evidence type="ECO:0000313" key="3">
    <source>
        <dbReference type="Proteomes" id="UP000246722"/>
    </source>
</evidence>
<dbReference type="AlphaFoldDB" id="A0A317ZXK4"/>